<feature type="signal peptide" evidence="3">
    <location>
        <begin position="1"/>
        <end position="32"/>
    </location>
</feature>
<accession>A0A919QYC8</accession>
<keyword evidence="3" id="KW-0732">Signal</keyword>
<evidence type="ECO:0000313" key="5">
    <source>
        <dbReference type="Proteomes" id="UP000655287"/>
    </source>
</evidence>
<feature type="chain" id="PRO_5039512576" description="Tetratricopeptide repeat protein" evidence="3">
    <location>
        <begin position="33"/>
        <end position="439"/>
    </location>
</feature>
<sequence length="439" mass="47006">MSDLKRPRGRAAAAAAKTACVVAATLAITAGATLLPPIGHQAPAVTPAGAEPGAGPPQAGATGLSTTVRGLRDRLQRLPKDHQAWAALGAAHVQQARITADPSYYVKAEQALDRAAALAPRDAAVLAARASLAAGRHEFAAARRLARQAIDANPYGATAYGVLADAATQLGEHAEATRAVRRMTELKPGVASFTRASYDAELRGDVREAEELLKAALADAFTPEDIAYCRFYLGELALRAGELERAGHMYDEALRAYPAFVPALAGRARAAALAGRLESAAQGYQDVVARLPLAQYIVEYGEVLARLGRSPAGQWALLSAQRRLMAASGVRDDITWAEFEADHGSPAAAVKHARAEYRRHPNLVSADALAWALHRDGRSREALRYARKATARGWRNALFHHHRAEIERKLGLDAGRSRSRVKEYNPRFDPALPALARFS</sequence>
<protein>
    <recommendedName>
        <fullName evidence="6">Tetratricopeptide repeat protein</fullName>
    </recommendedName>
</protein>
<proteinExistence type="predicted"/>
<dbReference type="Gene3D" id="1.25.40.10">
    <property type="entry name" value="Tetratricopeptide repeat domain"/>
    <property type="match status" value="2"/>
</dbReference>
<dbReference type="AlphaFoldDB" id="A0A919QYC8"/>
<comment type="caution">
    <text evidence="4">The sequence shown here is derived from an EMBL/GenBank/DDBJ whole genome shotgun (WGS) entry which is preliminary data.</text>
</comment>
<dbReference type="SUPFAM" id="SSF48452">
    <property type="entry name" value="TPR-like"/>
    <property type="match status" value="1"/>
</dbReference>
<feature type="compositionally biased region" description="Low complexity" evidence="2">
    <location>
        <begin position="43"/>
        <end position="63"/>
    </location>
</feature>
<feature type="region of interest" description="Disordered" evidence="2">
    <location>
        <begin position="43"/>
        <end position="64"/>
    </location>
</feature>
<evidence type="ECO:0000256" key="1">
    <source>
        <dbReference type="PROSITE-ProRule" id="PRU00339"/>
    </source>
</evidence>
<dbReference type="Pfam" id="PF13432">
    <property type="entry name" value="TPR_16"/>
    <property type="match status" value="2"/>
</dbReference>
<evidence type="ECO:0008006" key="6">
    <source>
        <dbReference type="Google" id="ProtNLM"/>
    </source>
</evidence>
<gene>
    <name evidence="4" type="ORF">Sru01_00130</name>
</gene>
<dbReference type="PROSITE" id="PS50005">
    <property type="entry name" value="TPR"/>
    <property type="match status" value="1"/>
</dbReference>
<organism evidence="4 5">
    <name type="scientific">Sphaerisporangium rufum</name>
    <dbReference type="NCBI Taxonomy" id="1381558"/>
    <lineage>
        <taxon>Bacteria</taxon>
        <taxon>Bacillati</taxon>
        <taxon>Actinomycetota</taxon>
        <taxon>Actinomycetes</taxon>
        <taxon>Streptosporangiales</taxon>
        <taxon>Streptosporangiaceae</taxon>
        <taxon>Sphaerisporangium</taxon>
    </lineage>
</organism>
<evidence type="ECO:0000256" key="3">
    <source>
        <dbReference type="SAM" id="SignalP"/>
    </source>
</evidence>
<evidence type="ECO:0000256" key="2">
    <source>
        <dbReference type="SAM" id="MobiDB-lite"/>
    </source>
</evidence>
<dbReference type="InterPro" id="IPR019734">
    <property type="entry name" value="TPR_rpt"/>
</dbReference>
<evidence type="ECO:0000313" key="4">
    <source>
        <dbReference type="EMBL" id="GII75031.1"/>
    </source>
</evidence>
<dbReference type="EMBL" id="BOOU01000001">
    <property type="protein sequence ID" value="GII75031.1"/>
    <property type="molecule type" value="Genomic_DNA"/>
</dbReference>
<keyword evidence="5" id="KW-1185">Reference proteome</keyword>
<dbReference type="Proteomes" id="UP000655287">
    <property type="component" value="Unassembled WGS sequence"/>
</dbReference>
<name>A0A919QYC8_9ACTN</name>
<feature type="repeat" description="TPR" evidence="1">
    <location>
        <begin position="227"/>
        <end position="260"/>
    </location>
</feature>
<reference evidence="4" key="1">
    <citation type="submission" date="2021-01" db="EMBL/GenBank/DDBJ databases">
        <title>Whole genome shotgun sequence of Sphaerisporangium rufum NBRC 109079.</title>
        <authorList>
            <person name="Komaki H."/>
            <person name="Tamura T."/>
        </authorList>
    </citation>
    <scope>NUCLEOTIDE SEQUENCE</scope>
    <source>
        <strain evidence="4">NBRC 109079</strain>
    </source>
</reference>
<keyword evidence="1" id="KW-0802">TPR repeat</keyword>
<dbReference type="InterPro" id="IPR011990">
    <property type="entry name" value="TPR-like_helical_dom_sf"/>
</dbReference>
<dbReference type="RefSeq" id="WP_203981705.1">
    <property type="nucleotide sequence ID" value="NZ_BOOU01000001.1"/>
</dbReference>